<evidence type="ECO:0000256" key="1">
    <source>
        <dbReference type="SAM" id="Phobius"/>
    </source>
</evidence>
<keyword evidence="1" id="KW-0472">Membrane</keyword>
<sequence>MQAGRLSNYHLKYRNRRLHILYQRDNALLAFAVCCWTHVLYLKCRNYSLRIPYQRDNAMLILLLVCQPALHSARHNKWQGFDRFGVQLLKYKSRPSHSQGCLHLWGSCF</sequence>
<evidence type="ECO:0000313" key="3">
    <source>
        <dbReference type="Proteomes" id="UP000799757"/>
    </source>
</evidence>
<evidence type="ECO:0000313" key="2">
    <source>
        <dbReference type="EMBL" id="KAF2796169.1"/>
    </source>
</evidence>
<feature type="transmembrane region" description="Helical" evidence="1">
    <location>
        <begin position="21"/>
        <end position="42"/>
    </location>
</feature>
<protein>
    <submittedName>
        <fullName evidence="2">Uncharacterized protein</fullName>
    </submittedName>
</protein>
<keyword evidence="1" id="KW-1133">Transmembrane helix</keyword>
<dbReference type="Proteomes" id="UP000799757">
    <property type="component" value="Unassembled WGS sequence"/>
</dbReference>
<proteinExistence type="predicted"/>
<organism evidence="2 3">
    <name type="scientific">Melanomma pulvis-pyrius CBS 109.77</name>
    <dbReference type="NCBI Taxonomy" id="1314802"/>
    <lineage>
        <taxon>Eukaryota</taxon>
        <taxon>Fungi</taxon>
        <taxon>Dikarya</taxon>
        <taxon>Ascomycota</taxon>
        <taxon>Pezizomycotina</taxon>
        <taxon>Dothideomycetes</taxon>
        <taxon>Pleosporomycetidae</taxon>
        <taxon>Pleosporales</taxon>
        <taxon>Melanommataceae</taxon>
        <taxon>Melanomma</taxon>
    </lineage>
</organism>
<accession>A0A6A6XI97</accession>
<dbReference type="EMBL" id="MU001838">
    <property type="protein sequence ID" value="KAF2796169.1"/>
    <property type="molecule type" value="Genomic_DNA"/>
</dbReference>
<reference evidence="2" key="1">
    <citation type="journal article" date="2020" name="Stud. Mycol.">
        <title>101 Dothideomycetes genomes: a test case for predicting lifestyles and emergence of pathogens.</title>
        <authorList>
            <person name="Haridas S."/>
            <person name="Albert R."/>
            <person name="Binder M."/>
            <person name="Bloem J."/>
            <person name="Labutti K."/>
            <person name="Salamov A."/>
            <person name="Andreopoulos B."/>
            <person name="Baker S."/>
            <person name="Barry K."/>
            <person name="Bills G."/>
            <person name="Bluhm B."/>
            <person name="Cannon C."/>
            <person name="Castanera R."/>
            <person name="Culley D."/>
            <person name="Daum C."/>
            <person name="Ezra D."/>
            <person name="Gonzalez J."/>
            <person name="Henrissat B."/>
            <person name="Kuo A."/>
            <person name="Liang C."/>
            <person name="Lipzen A."/>
            <person name="Lutzoni F."/>
            <person name="Magnuson J."/>
            <person name="Mondo S."/>
            <person name="Nolan M."/>
            <person name="Ohm R."/>
            <person name="Pangilinan J."/>
            <person name="Park H.-J."/>
            <person name="Ramirez L."/>
            <person name="Alfaro M."/>
            <person name="Sun H."/>
            <person name="Tritt A."/>
            <person name="Yoshinaga Y."/>
            <person name="Zwiers L.-H."/>
            <person name="Turgeon B."/>
            <person name="Goodwin S."/>
            <person name="Spatafora J."/>
            <person name="Crous P."/>
            <person name="Grigoriev I."/>
        </authorList>
    </citation>
    <scope>NUCLEOTIDE SEQUENCE</scope>
    <source>
        <strain evidence="2">CBS 109.77</strain>
    </source>
</reference>
<name>A0A6A6XI97_9PLEO</name>
<dbReference type="AlphaFoldDB" id="A0A6A6XI97"/>
<gene>
    <name evidence="2" type="ORF">K505DRAFT_2961</name>
</gene>
<keyword evidence="3" id="KW-1185">Reference proteome</keyword>
<keyword evidence="1" id="KW-0812">Transmembrane</keyword>